<dbReference type="Gene3D" id="1.25.40.10">
    <property type="entry name" value="Tetratricopeptide repeat domain"/>
    <property type="match status" value="1"/>
</dbReference>
<dbReference type="SUPFAM" id="SSF48452">
    <property type="entry name" value="TPR-like"/>
    <property type="match status" value="1"/>
</dbReference>
<evidence type="ECO:0000313" key="3">
    <source>
        <dbReference type="Proteomes" id="UP001530377"/>
    </source>
</evidence>
<keyword evidence="3" id="KW-1185">Reference proteome</keyword>
<sequence length="614" mass="66355">MICGNANCDDDQSHDSESEDAICNVDVTDDDGVSQQAMMVDLNVVGSNDFPDTPTFNNNSVTMSNCDGYNKGEALPCIVISEYDSTGTNELDDSKSKDVIVDTSEGNTIGVNGRLNANGGSISTFPTLPSLNETLASQNAPLLSVNHAYDTTYDGIKMNHSSQLILLRLAASDRRALGKMLHDSGKLNDAAVAFREAALLLDESILVAAELSVHSTTEVDATSYLSEISTTNDEHCNMAVERATCRLHEALCLLKDGRPNECIAVCTDVLQDGATVIIPPLPNEKKDDVDKKQNKIEIAITPISRVKGSLKASHAKRSLCPANMMIPSQIRARAHHRRAKARLALRDLDGAYQDARCAAFLGDKNAVQFYGRLMREGNTVATSGACGGLASSPGEFLCSELGESSSSRGGVKYISPEVMATKHPFSSSCVAGTSNVFSSYLLNSLSSGVPRSNIKSNSSGDKSLFKTLIFNMIAQPSSCSEGELGRRRRGKKSSKGSSTKDGSAKSVFFSLMKEIEDERTQCSICYYLHSTSTQELMQYASLVGITMKEETARRLIDIAYGVTPFRIRKSLSKLKVGYSIFNTVRNTLIVINNCNIINLVPKCHCGTVSNFRQT</sequence>
<reference evidence="2 3" key="1">
    <citation type="submission" date="2024-10" db="EMBL/GenBank/DDBJ databases">
        <title>Updated reference genomes for cyclostephanoid diatoms.</title>
        <authorList>
            <person name="Roberts W.R."/>
            <person name="Alverson A.J."/>
        </authorList>
    </citation>
    <scope>NUCLEOTIDE SEQUENCE [LARGE SCALE GENOMIC DNA]</scope>
    <source>
        <strain evidence="2 3">AJA228-03</strain>
    </source>
</reference>
<accession>A0ABD3R1P3</accession>
<gene>
    <name evidence="2" type="ORF">ACHAXA_003881</name>
</gene>
<protein>
    <submittedName>
        <fullName evidence="2">Uncharacterized protein</fullName>
    </submittedName>
</protein>
<comment type="caution">
    <text evidence="2">The sequence shown here is derived from an EMBL/GenBank/DDBJ whole genome shotgun (WGS) entry which is preliminary data.</text>
</comment>
<evidence type="ECO:0000313" key="2">
    <source>
        <dbReference type="EMBL" id="KAL3806509.1"/>
    </source>
</evidence>
<proteinExistence type="predicted"/>
<dbReference type="Proteomes" id="UP001530377">
    <property type="component" value="Unassembled WGS sequence"/>
</dbReference>
<dbReference type="EMBL" id="JALLPB020000792">
    <property type="protein sequence ID" value="KAL3806509.1"/>
    <property type="molecule type" value="Genomic_DNA"/>
</dbReference>
<organism evidence="2 3">
    <name type="scientific">Cyclostephanos tholiformis</name>
    <dbReference type="NCBI Taxonomy" id="382380"/>
    <lineage>
        <taxon>Eukaryota</taxon>
        <taxon>Sar</taxon>
        <taxon>Stramenopiles</taxon>
        <taxon>Ochrophyta</taxon>
        <taxon>Bacillariophyta</taxon>
        <taxon>Coscinodiscophyceae</taxon>
        <taxon>Thalassiosirophycidae</taxon>
        <taxon>Stephanodiscales</taxon>
        <taxon>Stephanodiscaceae</taxon>
        <taxon>Cyclostephanos</taxon>
    </lineage>
</organism>
<dbReference type="AlphaFoldDB" id="A0ABD3R1P3"/>
<evidence type="ECO:0000256" key="1">
    <source>
        <dbReference type="SAM" id="MobiDB-lite"/>
    </source>
</evidence>
<dbReference type="InterPro" id="IPR011990">
    <property type="entry name" value="TPR-like_helical_dom_sf"/>
</dbReference>
<feature type="region of interest" description="Disordered" evidence="1">
    <location>
        <begin position="480"/>
        <end position="503"/>
    </location>
</feature>
<name>A0ABD3R1P3_9STRA</name>